<comment type="caution">
    <text evidence="9">The sequence shown here is derived from an EMBL/GenBank/DDBJ whole genome shotgun (WGS) entry which is preliminary data.</text>
</comment>
<evidence type="ECO:0000256" key="8">
    <source>
        <dbReference type="SAM" id="Phobius"/>
    </source>
</evidence>
<keyword evidence="5 8" id="KW-1133">Transmembrane helix</keyword>
<dbReference type="Gene3D" id="3.30.420.270">
    <property type="match status" value="1"/>
</dbReference>
<dbReference type="AlphaFoldDB" id="A0A840MTJ4"/>
<name>A0A840MTJ4_9PROT</name>
<evidence type="ECO:0000256" key="2">
    <source>
        <dbReference type="ARBA" id="ARBA00005811"/>
    </source>
</evidence>
<keyword evidence="3" id="KW-1003">Cell membrane</keyword>
<evidence type="ECO:0000256" key="7">
    <source>
        <dbReference type="RuleBase" id="RU003879"/>
    </source>
</evidence>
<evidence type="ECO:0000256" key="1">
    <source>
        <dbReference type="ARBA" id="ARBA00004162"/>
    </source>
</evidence>
<reference evidence="9 10" key="1">
    <citation type="submission" date="2020-08" db="EMBL/GenBank/DDBJ databases">
        <title>Genomic Encyclopedia of Type Strains, Phase IV (KMG-IV): sequencing the most valuable type-strain genomes for metagenomic binning, comparative biology and taxonomic classification.</title>
        <authorList>
            <person name="Goeker M."/>
        </authorList>
    </citation>
    <scope>NUCLEOTIDE SEQUENCE [LARGE SCALE GENOMIC DNA]</scope>
    <source>
        <strain evidence="9 10">DSM 27165</strain>
    </source>
</reference>
<organism evidence="9 10">
    <name type="scientific">Chitinivorax tropicus</name>
    <dbReference type="NCBI Taxonomy" id="714531"/>
    <lineage>
        <taxon>Bacteria</taxon>
        <taxon>Pseudomonadati</taxon>
        <taxon>Pseudomonadota</taxon>
        <taxon>Betaproteobacteria</taxon>
        <taxon>Chitinivorax</taxon>
    </lineage>
</organism>
<feature type="transmembrane region" description="Helical" evidence="8">
    <location>
        <begin position="16"/>
        <end position="35"/>
    </location>
</feature>
<evidence type="ECO:0000256" key="4">
    <source>
        <dbReference type="ARBA" id="ARBA00022692"/>
    </source>
</evidence>
<comment type="similarity">
    <text evidence="2 7">Belongs to the ExbD/TolR family.</text>
</comment>
<evidence type="ECO:0000256" key="6">
    <source>
        <dbReference type="ARBA" id="ARBA00023136"/>
    </source>
</evidence>
<dbReference type="GO" id="GO:0015031">
    <property type="term" value="P:protein transport"/>
    <property type="evidence" value="ECO:0007669"/>
    <property type="project" value="UniProtKB-KW"/>
</dbReference>
<evidence type="ECO:0000256" key="3">
    <source>
        <dbReference type="ARBA" id="ARBA00022475"/>
    </source>
</evidence>
<dbReference type="InterPro" id="IPR003400">
    <property type="entry name" value="ExbD"/>
</dbReference>
<accession>A0A840MTJ4</accession>
<protein>
    <submittedName>
        <fullName evidence="9">Biopolymer transport protein ExbD</fullName>
    </submittedName>
</protein>
<dbReference type="GO" id="GO:0005886">
    <property type="term" value="C:plasma membrane"/>
    <property type="evidence" value="ECO:0007669"/>
    <property type="project" value="UniProtKB-SubCell"/>
</dbReference>
<comment type="subcellular location">
    <subcellularLocation>
        <location evidence="1">Cell membrane</location>
        <topology evidence="1">Single-pass membrane protein</topology>
    </subcellularLocation>
    <subcellularLocation>
        <location evidence="7">Cell membrane</location>
        <topology evidence="7">Single-pass type II membrane protein</topology>
    </subcellularLocation>
</comment>
<evidence type="ECO:0000256" key="5">
    <source>
        <dbReference type="ARBA" id="ARBA00022989"/>
    </source>
</evidence>
<proteinExistence type="inferred from homology"/>
<keyword evidence="10" id="KW-1185">Reference proteome</keyword>
<evidence type="ECO:0000313" key="9">
    <source>
        <dbReference type="EMBL" id="MBB5020112.1"/>
    </source>
</evidence>
<keyword evidence="7" id="KW-0653">Protein transport</keyword>
<sequence>MRAGRYLEHKEARIEVIPLIDIMMFLLIFFMVVTLKMMEGAGITLQLPSSKTATTMQPPVKVAVGVKEDGSILVDNQAHTHESLTALLKQKKASAPKVEVIIAGDKTTSLQTLMSVMDDVRAAGITAVGIATKKEAGGA</sequence>
<dbReference type="EMBL" id="JACHHY010000025">
    <property type="protein sequence ID" value="MBB5020112.1"/>
    <property type="molecule type" value="Genomic_DNA"/>
</dbReference>
<dbReference type="PANTHER" id="PTHR30558">
    <property type="entry name" value="EXBD MEMBRANE COMPONENT OF PMF-DRIVEN MACROMOLECULE IMPORT SYSTEM"/>
    <property type="match status" value="1"/>
</dbReference>
<dbReference type="Proteomes" id="UP000575898">
    <property type="component" value="Unassembled WGS sequence"/>
</dbReference>
<dbReference type="RefSeq" id="WP_137937173.1">
    <property type="nucleotide sequence ID" value="NZ_JACHHY010000025.1"/>
</dbReference>
<dbReference type="PANTHER" id="PTHR30558:SF3">
    <property type="entry name" value="BIOPOLYMER TRANSPORT PROTEIN EXBD-RELATED"/>
    <property type="match status" value="1"/>
</dbReference>
<keyword evidence="7" id="KW-0813">Transport</keyword>
<keyword evidence="6 8" id="KW-0472">Membrane</keyword>
<gene>
    <name evidence="9" type="ORF">HNQ59_003426</name>
</gene>
<keyword evidence="4 7" id="KW-0812">Transmembrane</keyword>
<evidence type="ECO:0000313" key="10">
    <source>
        <dbReference type="Proteomes" id="UP000575898"/>
    </source>
</evidence>
<dbReference type="Pfam" id="PF02472">
    <property type="entry name" value="ExbD"/>
    <property type="match status" value="1"/>
</dbReference>
<dbReference type="GO" id="GO:0022857">
    <property type="term" value="F:transmembrane transporter activity"/>
    <property type="evidence" value="ECO:0007669"/>
    <property type="project" value="InterPro"/>
</dbReference>